<sequence>MDNQTVSPSQTTAALAVKLPQFWPHSAKLWFAQAEAQFALARITASTTKFYHTIASLPDSIATQVDDLLEPYGDTPYEYLKAKLLERLTTPVGEQFHALIDSHPIGDQRPSHILREMRRMAAGMLVLKATQTTNMDDLARAADELMITSNSVNAVVGVNVPSEMTELQTLRQEVADLRKQLHRLSVTELQQRIPRRRSLSPSGGRDNRRRTSSPPTPLLFPPQVWPTCSSLPLPVPVSGKLNTRALKAVESSGWFRNRHLFFVQDRASNLSFLVDTGSEVSVLPRASQQHSRRRFRGPLFLVAANGAQIATYGTRTINIDLGFEKPLQWSFLIADVRQPILGADFFRHFNLLVDVKRKQLINAQTYAVAPGTPLRSTATCYTCALRPLNSKSHSILSRYPTLITCTTTDGPIRHSVQHRIVTFGPPVFSRPRRLPPEKLQVAKSEFDTMLRLGIVRPSSSCWASPLHMVPKKQVGVWRPCGDYRRLNNVTKPDRYPIPHINDFAAQLHGRRVFSKIDLLRAYHQIPVHPRDVHKTAITTPFGLYEYLRMPFGLRNAAQTFQRFMDEVTRGLDFCFAYLDDILVASRTAQEHDTHLTELFRRFVKFGVRVNPDKCIFHADNLEFLGFQLSPKGIQPLQEKVAVIRHFPKPSTMSELRRFLGCVNFYRRFIPKAAVLLAPLERLISSKSGNPTIRLTTEASKAFDMVKQALADAVLLSHPAHNAPLSLVVDASDNAAGAVVQQKVGGNWEPLSFFSRRFQLRESKYSAFGRELLAVYWAIRHFRYLLEGRHFVIFTDHKPLAQAIQRGSGTHNPREVRQLDYITSFTSDVRHITGSKNSVADALSRIPTNSISFLLDSAMLTKLQEAQSTDDELRQLEGNSTLRITKIDVPNMNISLWCDTSHGRIRPYVPGPMRREVFDTLHALSHPSIRGTRRLVSQHYVWPAMNRDVAQWARSCRLCQQTKVQRHTKSPPTIFHIPDRRFDHIHLDIVGPLPPSKGCSYLLTIIDRFTRWPEAVAIPNASAPVIARAFVSSWIARFGLPAVITTDQGRQFQSSLWRELNSKFGIKLAPATAYHPQTNGLVERWHRQLKCALTAHAHSSRGW</sequence>
<feature type="domain" description="Peptidase A2" evidence="15">
    <location>
        <begin position="270"/>
        <end position="345"/>
    </location>
</feature>
<dbReference type="Gene3D" id="1.10.340.70">
    <property type="match status" value="1"/>
</dbReference>
<dbReference type="PANTHER" id="PTHR37984:SF5">
    <property type="entry name" value="PROTEIN NYNRIN-LIKE"/>
    <property type="match status" value="1"/>
</dbReference>
<keyword evidence="3" id="KW-0808">Transferase</keyword>
<evidence type="ECO:0000313" key="18">
    <source>
        <dbReference type="EMBL" id="KFD63920.1"/>
    </source>
</evidence>
<dbReference type="InterPro" id="IPR021109">
    <property type="entry name" value="Peptidase_aspartic_dom_sf"/>
</dbReference>
<dbReference type="FunFam" id="2.40.70.10:FF:000130">
    <property type="entry name" value="Retrovirus-related Pol polyprotein from transposon opus-like Protein"/>
    <property type="match status" value="1"/>
</dbReference>
<evidence type="ECO:0000256" key="8">
    <source>
        <dbReference type="ARBA" id="ARBA00022842"/>
    </source>
</evidence>
<keyword evidence="4" id="KW-0548">Nucleotidyltransferase</keyword>
<dbReference type="InterPro" id="IPR041588">
    <property type="entry name" value="Integrase_H2C2"/>
</dbReference>
<dbReference type="FunFam" id="3.10.10.10:FF:000007">
    <property type="entry name" value="Retrovirus-related Pol polyprotein from transposon 17.6-like Protein"/>
    <property type="match status" value="1"/>
</dbReference>
<feature type="domain" description="Reverse transcriptase" evidence="16">
    <location>
        <begin position="450"/>
        <end position="628"/>
    </location>
</feature>
<feature type="region of interest" description="Disordered" evidence="14">
    <location>
        <begin position="190"/>
        <end position="219"/>
    </location>
</feature>
<evidence type="ECO:0000256" key="6">
    <source>
        <dbReference type="ARBA" id="ARBA00022759"/>
    </source>
</evidence>
<dbReference type="GO" id="GO:0004190">
    <property type="term" value="F:aspartic-type endopeptidase activity"/>
    <property type="evidence" value="ECO:0007669"/>
    <property type="project" value="InterPro"/>
</dbReference>
<dbReference type="GO" id="GO:0004519">
    <property type="term" value="F:endonuclease activity"/>
    <property type="evidence" value="ECO:0007669"/>
    <property type="project" value="UniProtKB-KW"/>
</dbReference>
<dbReference type="Pfam" id="PF00665">
    <property type="entry name" value="rve"/>
    <property type="match status" value="1"/>
</dbReference>
<dbReference type="CDD" id="cd01647">
    <property type="entry name" value="RT_LTR"/>
    <property type="match status" value="1"/>
</dbReference>
<dbReference type="GO" id="GO:0003964">
    <property type="term" value="F:RNA-directed DNA polymerase activity"/>
    <property type="evidence" value="ECO:0007669"/>
    <property type="project" value="UniProtKB-KW"/>
</dbReference>
<dbReference type="FunFam" id="3.30.70.270:FF:000020">
    <property type="entry name" value="Transposon Tf2-6 polyprotein-like Protein"/>
    <property type="match status" value="1"/>
</dbReference>
<keyword evidence="13" id="KW-0175">Coiled coil</keyword>
<dbReference type="Pfam" id="PF00078">
    <property type="entry name" value="RVT_1"/>
    <property type="match status" value="1"/>
</dbReference>
<keyword evidence="11" id="KW-0695">RNA-directed DNA polymerase</keyword>
<dbReference type="SUPFAM" id="SSF50630">
    <property type="entry name" value="Acid proteases"/>
    <property type="match status" value="1"/>
</dbReference>
<dbReference type="Gene3D" id="3.10.10.10">
    <property type="entry name" value="HIV Type 1 Reverse Transcriptase, subunit A, domain 1"/>
    <property type="match status" value="1"/>
</dbReference>
<organism evidence="18">
    <name type="scientific">Trichuris suis</name>
    <name type="common">pig whipworm</name>
    <dbReference type="NCBI Taxonomy" id="68888"/>
    <lineage>
        <taxon>Eukaryota</taxon>
        <taxon>Metazoa</taxon>
        <taxon>Ecdysozoa</taxon>
        <taxon>Nematoda</taxon>
        <taxon>Enoplea</taxon>
        <taxon>Dorylaimia</taxon>
        <taxon>Trichinellida</taxon>
        <taxon>Trichuridae</taxon>
        <taxon>Trichuris</taxon>
    </lineage>
</organism>
<keyword evidence="7" id="KW-0378">Hydrolase</keyword>
<evidence type="ECO:0000256" key="2">
    <source>
        <dbReference type="ARBA" id="ARBA00022670"/>
    </source>
</evidence>
<proteinExistence type="predicted"/>
<gene>
    <name evidence="18" type="ORF">M514_23911</name>
</gene>
<dbReference type="Pfam" id="PF23055">
    <property type="entry name" value="DUF7041"/>
    <property type="match status" value="1"/>
</dbReference>
<dbReference type="InterPro" id="IPR001969">
    <property type="entry name" value="Aspartic_peptidase_AS"/>
</dbReference>
<dbReference type="GO" id="GO:0006508">
    <property type="term" value="P:proteolysis"/>
    <property type="evidence" value="ECO:0007669"/>
    <property type="project" value="UniProtKB-KW"/>
</dbReference>
<dbReference type="PROSITE" id="PS50994">
    <property type="entry name" value="INTEGRASE"/>
    <property type="match status" value="1"/>
</dbReference>
<dbReference type="SUPFAM" id="SSF53098">
    <property type="entry name" value="Ribonuclease H-like"/>
    <property type="match status" value="1"/>
</dbReference>
<evidence type="ECO:0000256" key="13">
    <source>
        <dbReference type="SAM" id="Coils"/>
    </source>
</evidence>
<dbReference type="GO" id="GO:0015074">
    <property type="term" value="P:DNA integration"/>
    <property type="evidence" value="ECO:0007669"/>
    <property type="project" value="UniProtKB-KW"/>
</dbReference>
<evidence type="ECO:0000256" key="12">
    <source>
        <dbReference type="ARBA" id="ARBA00023268"/>
    </source>
</evidence>
<dbReference type="InterPro" id="IPR001995">
    <property type="entry name" value="Peptidase_A2_cat"/>
</dbReference>
<keyword evidence="8" id="KW-0460">Magnesium</keyword>
<keyword evidence="9" id="KW-0694">RNA-binding</keyword>
<evidence type="ECO:0000256" key="14">
    <source>
        <dbReference type="SAM" id="MobiDB-lite"/>
    </source>
</evidence>
<dbReference type="PANTHER" id="PTHR37984">
    <property type="entry name" value="PROTEIN CBG26694"/>
    <property type="match status" value="1"/>
</dbReference>
<dbReference type="InterPro" id="IPR000477">
    <property type="entry name" value="RT_dom"/>
</dbReference>
<dbReference type="Gene3D" id="3.30.70.270">
    <property type="match status" value="2"/>
</dbReference>
<evidence type="ECO:0000259" key="17">
    <source>
        <dbReference type="PROSITE" id="PS50994"/>
    </source>
</evidence>
<keyword evidence="6" id="KW-0255">Endonuclease</keyword>
<dbReference type="InterPro" id="IPR041577">
    <property type="entry name" value="RT_RNaseH_2"/>
</dbReference>
<evidence type="ECO:0000259" key="16">
    <source>
        <dbReference type="PROSITE" id="PS50878"/>
    </source>
</evidence>
<dbReference type="Pfam" id="PF17919">
    <property type="entry name" value="RT_RNaseH_2"/>
    <property type="match status" value="1"/>
</dbReference>
<dbReference type="Gene3D" id="2.40.70.10">
    <property type="entry name" value="Acid Proteases"/>
    <property type="match status" value="1"/>
</dbReference>
<evidence type="ECO:0000256" key="3">
    <source>
        <dbReference type="ARBA" id="ARBA00022679"/>
    </source>
</evidence>
<dbReference type="InterPro" id="IPR050951">
    <property type="entry name" value="Retrovirus_Pol_polyprotein"/>
</dbReference>
<feature type="domain" description="Integrase catalytic" evidence="17">
    <location>
        <begin position="973"/>
        <end position="1102"/>
    </location>
</feature>
<dbReference type="InterPro" id="IPR043502">
    <property type="entry name" value="DNA/RNA_pol_sf"/>
</dbReference>
<evidence type="ECO:0000256" key="11">
    <source>
        <dbReference type="ARBA" id="ARBA00022918"/>
    </source>
</evidence>
<evidence type="ECO:0000256" key="1">
    <source>
        <dbReference type="ARBA" id="ARBA00012493"/>
    </source>
</evidence>
<feature type="coiled-coil region" evidence="13">
    <location>
        <begin position="160"/>
        <end position="187"/>
    </location>
</feature>
<dbReference type="EMBL" id="KL367564">
    <property type="protein sequence ID" value="KFD63920.1"/>
    <property type="molecule type" value="Genomic_DNA"/>
</dbReference>
<keyword evidence="5" id="KW-0540">Nuclease</keyword>
<dbReference type="InterPro" id="IPR043128">
    <property type="entry name" value="Rev_trsase/Diguanyl_cyclase"/>
</dbReference>
<keyword evidence="10" id="KW-0229">DNA integration</keyword>
<evidence type="ECO:0000256" key="9">
    <source>
        <dbReference type="ARBA" id="ARBA00022884"/>
    </source>
</evidence>
<dbReference type="Proteomes" id="UP000030758">
    <property type="component" value="Unassembled WGS sequence"/>
</dbReference>
<name>A0A085N374_9BILA</name>
<dbReference type="CDD" id="cd09274">
    <property type="entry name" value="RNase_HI_RT_Ty3"/>
    <property type="match status" value="1"/>
</dbReference>
<dbReference type="PROSITE" id="PS00141">
    <property type="entry name" value="ASP_PROTEASE"/>
    <property type="match status" value="1"/>
</dbReference>
<dbReference type="PROSITE" id="PS50878">
    <property type="entry name" value="RT_POL"/>
    <property type="match status" value="1"/>
</dbReference>
<keyword evidence="12" id="KW-0511">Multifunctional enzyme</keyword>
<evidence type="ECO:0000256" key="7">
    <source>
        <dbReference type="ARBA" id="ARBA00022801"/>
    </source>
</evidence>
<dbReference type="GO" id="GO:0003723">
    <property type="term" value="F:RNA binding"/>
    <property type="evidence" value="ECO:0007669"/>
    <property type="project" value="UniProtKB-KW"/>
</dbReference>
<dbReference type="PROSITE" id="PS50175">
    <property type="entry name" value="ASP_PROT_RETROV"/>
    <property type="match status" value="1"/>
</dbReference>
<dbReference type="EC" id="2.7.7.49" evidence="1"/>
<dbReference type="InterPro" id="IPR036397">
    <property type="entry name" value="RNaseH_sf"/>
</dbReference>
<evidence type="ECO:0000256" key="10">
    <source>
        <dbReference type="ARBA" id="ARBA00022908"/>
    </source>
</evidence>
<dbReference type="FunFam" id="3.10.20.370:FF:000001">
    <property type="entry name" value="Retrovirus-related Pol polyprotein from transposon 17.6-like protein"/>
    <property type="match status" value="1"/>
</dbReference>
<dbReference type="InterPro" id="IPR012337">
    <property type="entry name" value="RNaseH-like_sf"/>
</dbReference>
<evidence type="ECO:0000256" key="4">
    <source>
        <dbReference type="ARBA" id="ARBA00022695"/>
    </source>
</evidence>
<feature type="non-terminal residue" evidence="18">
    <location>
        <position position="1102"/>
    </location>
</feature>
<evidence type="ECO:0000259" key="15">
    <source>
        <dbReference type="PROSITE" id="PS50175"/>
    </source>
</evidence>
<protein>
    <recommendedName>
        <fullName evidence="1">RNA-directed DNA polymerase</fullName>
        <ecNumber evidence="1">2.7.7.49</ecNumber>
    </recommendedName>
</protein>
<dbReference type="SUPFAM" id="SSF56672">
    <property type="entry name" value="DNA/RNA polymerases"/>
    <property type="match status" value="1"/>
</dbReference>
<dbReference type="Gene3D" id="3.30.420.10">
    <property type="entry name" value="Ribonuclease H-like superfamily/Ribonuclease H"/>
    <property type="match status" value="1"/>
</dbReference>
<evidence type="ECO:0000256" key="5">
    <source>
        <dbReference type="ARBA" id="ARBA00022722"/>
    </source>
</evidence>
<dbReference type="Pfam" id="PF17921">
    <property type="entry name" value="Integrase_H2C2"/>
    <property type="match status" value="1"/>
</dbReference>
<dbReference type="InterPro" id="IPR001584">
    <property type="entry name" value="Integrase_cat-core"/>
</dbReference>
<keyword evidence="2" id="KW-0645">Protease</keyword>
<dbReference type="GO" id="GO:0042575">
    <property type="term" value="C:DNA polymerase complex"/>
    <property type="evidence" value="ECO:0007669"/>
    <property type="project" value="UniProtKB-ARBA"/>
</dbReference>
<reference evidence="18" key="1">
    <citation type="journal article" date="2014" name="Nat. Genet.">
        <title>Genome and transcriptome of the porcine whipworm Trichuris suis.</title>
        <authorList>
            <person name="Jex A.R."/>
            <person name="Nejsum P."/>
            <person name="Schwarz E.M."/>
            <person name="Hu L."/>
            <person name="Young N.D."/>
            <person name="Hall R.S."/>
            <person name="Korhonen P.K."/>
            <person name="Liao S."/>
            <person name="Thamsborg S."/>
            <person name="Xia J."/>
            <person name="Xu P."/>
            <person name="Wang S."/>
            <person name="Scheerlinck J.P."/>
            <person name="Hofmann A."/>
            <person name="Sternberg P.W."/>
            <person name="Wang J."/>
            <person name="Gasser R.B."/>
        </authorList>
    </citation>
    <scope>NUCLEOTIDE SEQUENCE [LARGE SCALE GENOMIC DNA]</scope>
    <source>
        <strain evidence="18">DCEP-RM93F</strain>
    </source>
</reference>
<dbReference type="AlphaFoldDB" id="A0A085N374"/>
<dbReference type="InterPro" id="IPR055469">
    <property type="entry name" value="DUF7041"/>
</dbReference>
<accession>A0A085N374</accession>